<evidence type="ECO:0000313" key="2">
    <source>
        <dbReference type="EMBL" id="OBR63712.1"/>
    </source>
</evidence>
<name>A0A1A5YDQ5_9BACL</name>
<gene>
    <name evidence="2" type="ORF">A7K91_08040</name>
</gene>
<evidence type="ECO:0000313" key="3">
    <source>
        <dbReference type="Proteomes" id="UP000092024"/>
    </source>
</evidence>
<protein>
    <submittedName>
        <fullName evidence="2">ABC transporter permease</fullName>
    </submittedName>
</protein>
<dbReference type="Proteomes" id="UP000092024">
    <property type="component" value="Unassembled WGS sequence"/>
</dbReference>
<dbReference type="EMBL" id="LYPA01000070">
    <property type="protein sequence ID" value="OBR63712.1"/>
    <property type="molecule type" value="Genomic_DNA"/>
</dbReference>
<organism evidence="2 3">
    <name type="scientific">Paenibacillus oryzae</name>
    <dbReference type="NCBI Taxonomy" id="1844972"/>
    <lineage>
        <taxon>Bacteria</taxon>
        <taxon>Bacillati</taxon>
        <taxon>Bacillota</taxon>
        <taxon>Bacilli</taxon>
        <taxon>Bacillales</taxon>
        <taxon>Paenibacillaceae</taxon>
        <taxon>Paenibacillus</taxon>
    </lineage>
</organism>
<keyword evidence="1" id="KW-0812">Transmembrane</keyword>
<dbReference type="AlphaFoldDB" id="A0A1A5YDQ5"/>
<reference evidence="2 3" key="1">
    <citation type="submission" date="2016-05" db="EMBL/GenBank/DDBJ databases">
        <title>Paenibacillus oryzae. sp. nov., isolated from the rice root.</title>
        <authorList>
            <person name="Zhang J."/>
            <person name="Zhang X."/>
        </authorList>
    </citation>
    <scope>NUCLEOTIDE SEQUENCE [LARGE SCALE GENOMIC DNA]</scope>
    <source>
        <strain evidence="2 3">1DrF-4</strain>
    </source>
</reference>
<dbReference type="Pfam" id="PF12679">
    <property type="entry name" value="ABC2_membrane_2"/>
    <property type="match status" value="1"/>
</dbReference>
<sequence>MYSLISNEMTKLIGRRKFIMVGLIIAVLLCLFAYAQTKQSESIRERIGTSDWRQELQQQIIDGQNRLSNAGPWREQLQIRLQQMQYYLDHDINPSQPGAPTFIRGFLENSTELFLPLLIMMVAADMVSSERSLGTIKLLLTRPVSRFRVLLSKYLTLVLSVSMIMLIYGFLTFAISAIMFGNDGWTAPVLTGFSSQGGELDISAVRLIPQWQYILHEFGLAWYVSLVIGTLSFMLSVLIRSTAAGMGVMIACLISGAILSNMVSSWESAKYLFMVNLGVIGYLEGSSPPVEGMTLSFSLLVLLVWAIAGLITAFAVFMKKDVY</sequence>
<dbReference type="OrthoDB" id="8613028at2"/>
<dbReference type="RefSeq" id="WP_068685813.1">
    <property type="nucleotide sequence ID" value="NZ_LYPA01000070.1"/>
</dbReference>
<evidence type="ECO:0000256" key="1">
    <source>
        <dbReference type="SAM" id="Phobius"/>
    </source>
</evidence>
<accession>A0A1A5YDQ5</accession>
<keyword evidence="1" id="KW-0472">Membrane</keyword>
<dbReference type="GO" id="GO:0005886">
    <property type="term" value="C:plasma membrane"/>
    <property type="evidence" value="ECO:0007669"/>
    <property type="project" value="UniProtKB-SubCell"/>
</dbReference>
<keyword evidence="3" id="KW-1185">Reference proteome</keyword>
<dbReference type="PANTHER" id="PTHR37305:SF2">
    <property type="entry name" value="BACITRACIN TRANSPORT PERMEASE PROTEIN BCRB"/>
    <property type="match status" value="1"/>
</dbReference>
<keyword evidence="1" id="KW-1133">Transmembrane helix</keyword>
<proteinExistence type="predicted"/>
<feature type="transmembrane region" description="Helical" evidence="1">
    <location>
        <begin position="220"/>
        <end position="239"/>
    </location>
</feature>
<feature type="transmembrane region" description="Helical" evidence="1">
    <location>
        <begin position="246"/>
        <end position="266"/>
    </location>
</feature>
<comment type="caution">
    <text evidence="2">The sequence shown here is derived from an EMBL/GenBank/DDBJ whole genome shotgun (WGS) entry which is preliminary data.</text>
</comment>
<feature type="transmembrane region" description="Helical" evidence="1">
    <location>
        <begin position="295"/>
        <end position="317"/>
    </location>
</feature>
<dbReference type="GO" id="GO:0140359">
    <property type="term" value="F:ABC-type transporter activity"/>
    <property type="evidence" value="ECO:0007669"/>
    <property type="project" value="InterPro"/>
</dbReference>
<feature type="transmembrane region" description="Helical" evidence="1">
    <location>
        <begin position="154"/>
        <end position="180"/>
    </location>
</feature>
<dbReference type="PANTHER" id="PTHR37305">
    <property type="entry name" value="INTEGRAL MEMBRANE PROTEIN-RELATED"/>
    <property type="match status" value="1"/>
</dbReference>
<dbReference type="STRING" id="1844972.A7K91_08040"/>